<keyword evidence="1" id="KW-0812">Transmembrane</keyword>
<protein>
    <submittedName>
        <fullName evidence="2">Uncharacterized protein</fullName>
    </submittedName>
</protein>
<dbReference type="OrthoDB" id="1443036at1239"/>
<dbReference type="RefSeq" id="WP_014902798.1">
    <property type="nucleotide sequence ID" value="NC_018515.1"/>
</dbReference>
<evidence type="ECO:0000256" key="1">
    <source>
        <dbReference type="SAM" id="Phobius"/>
    </source>
</evidence>
<keyword evidence="3" id="KW-1185">Reference proteome</keyword>
<accession>J7IXQ7</accession>
<gene>
    <name evidence="2" type="ordered locus">Desmer_1929</name>
</gene>
<reference evidence="3" key="2">
    <citation type="submission" date="2012-08" db="EMBL/GenBank/DDBJ databases">
        <title>Finished genome of Desulfosporosinus meridiei DSM 13257.</title>
        <authorList>
            <person name="Huntemann M."/>
            <person name="Wei C.-L."/>
            <person name="Han J."/>
            <person name="Detter J.C."/>
            <person name="Han C."/>
            <person name="Davenport K."/>
            <person name="Daligault H."/>
            <person name="Erkkila T."/>
            <person name="Gu W."/>
            <person name="Munk A.C.C."/>
            <person name="Teshima H."/>
            <person name="Xu Y."/>
            <person name="Chain P."/>
            <person name="Tapia R."/>
            <person name="Chen A."/>
            <person name="Krypides N."/>
            <person name="Mavromatis K."/>
            <person name="Markowitz V."/>
            <person name="Szeto E."/>
            <person name="Ivanova N."/>
            <person name="Mikhailova N."/>
            <person name="Ovchinnikova G."/>
            <person name="Pagani I."/>
            <person name="Pati A."/>
            <person name="Goodwin L."/>
            <person name="Peters L."/>
            <person name="Pitluck S."/>
            <person name="Woyke T."/>
            <person name="Pester M."/>
            <person name="Spring S."/>
            <person name="Ollivier B."/>
            <person name="Rattei T."/>
            <person name="Klenk H.-P."/>
            <person name="Wagner M."/>
            <person name="Loy A."/>
        </authorList>
    </citation>
    <scope>NUCLEOTIDE SEQUENCE [LARGE SCALE GENOMIC DNA]</scope>
    <source>
        <strain evidence="3">ATCC BAA-275 / DSM 13257 / NCIMB 13706 / S10</strain>
    </source>
</reference>
<evidence type="ECO:0000313" key="3">
    <source>
        <dbReference type="Proteomes" id="UP000005262"/>
    </source>
</evidence>
<name>J7IXQ7_DESMD</name>
<keyword evidence="1" id="KW-0472">Membrane</keyword>
<organism evidence="2 3">
    <name type="scientific">Desulfosporosinus meridiei (strain ATCC BAA-275 / DSM 13257 / KCTC 12902 / NCIMB 13706 / S10)</name>
    <dbReference type="NCBI Taxonomy" id="768704"/>
    <lineage>
        <taxon>Bacteria</taxon>
        <taxon>Bacillati</taxon>
        <taxon>Bacillota</taxon>
        <taxon>Clostridia</taxon>
        <taxon>Eubacteriales</taxon>
        <taxon>Desulfitobacteriaceae</taxon>
        <taxon>Desulfosporosinus</taxon>
    </lineage>
</organism>
<evidence type="ECO:0000313" key="2">
    <source>
        <dbReference type="EMBL" id="AFQ43883.1"/>
    </source>
</evidence>
<dbReference type="EMBL" id="CP003629">
    <property type="protein sequence ID" value="AFQ43883.1"/>
    <property type="molecule type" value="Genomic_DNA"/>
</dbReference>
<sequence>MFVEIFDSFNEVHKAAFISALNFLLVILVSWGCMKALRKGVQTRIIAIPFGLALIPIYNLRDA</sequence>
<dbReference type="Proteomes" id="UP000005262">
    <property type="component" value="Chromosome"/>
</dbReference>
<feature type="transmembrane region" description="Helical" evidence="1">
    <location>
        <begin position="15"/>
        <end position="34"/>
    </location>
</feature>
<dbReference type="AlphaFoldDB" id="J7IXQ7"/>
<dbReference type="HOGENOM" id="CLU_2878515_0_0_9"/>
<proteinExistence type="predicted"/>
<keyword evidence="1" id="KW-1133">Transmembrane helix</keyword>
<reference evidence="2 3" key="1">
    <citation type="journal article" date="2012" name="J. Bacteriol.">
        <title>Complete genome sequences of Desulfosporosinus orientis DSM765T, Desulfosporosinus youngiae DSM17734T, Desulfosporosinus meridiei DSM13257T, and Desulfosporosinus acidiphilus DSM22704T.</title>
        <authorList>
            <person name="Pester M."/>
            <person name="Brambilla E."/>
            <person name="Alazard D."/>
            <person name="Rattei T."/>
            <person name="Weinmaier T."/>
            <person name="Han J."/>
            <person name="Lucas S."/>
            <person name="Lapidus A."/>
            <person name="Cheng J.F."/>
            <person name="Goodwin L."/>
            <person name="Pitluck S."/>
            <person name="Peters L."/>
            <person name="Ovchinnikova G."/>
            <person name="Teshima H."/>
            <person name="Detter J.C."/>
            <person name="Han C.S."/>
            <person name="Tapia R."/>
            <person name="Land M.L."/>
            <person name="Hauser L."/>
            <person name="Kyrpides N.C."/>
            <person name="Ivanova N.N."/>
            <person name="Pagani I."/>
            <person name="Huntmann M."/>
            <person name="Wei C.L."/>
            <person name="Davenport K.W."/>
            <person name="Daligault H."/>
            <person name="Chain P.S."/>
            <person name="Chen A."/>
            <person name="Mavromatis K."/>
            <person name="Markowitz V."/>
            <person name="Szeto E."/>
            <person name="Mikhailova N."/>
            <person name="Pati A."/>
            <person name="Wagner M."/>
            <person name="Woyke T."/>
            <person name="Ollivier B."/>
            <person name="Klenk H.P."/>
            <person name="Spring S."/>
            <person name="Loy A."/>
        </authorList>
    </citation>
    <scope>NUCLEOTIDE SEQUENCE [LARGE SCALE GENOMIC DNA]</scope>
    <source>
        <strain evidence="3">ATCC BAA-275 / DSM 13257 / NCIMB 13706 / S10</strain>
    </source>
</reference>
<dbReference type="KEGG" id="dmi:Desmer_1929"/>